<keyword evidence="6 8" id="KW-0496">Mitochondrion</keyword>
<dbReference type="Proteomes" id="UP001146793">
    <property type="component" value="Unassembled WGS sequence"/>
</dbReference>
<evidence type="ECO:0000256" key="3">
    <source>
        <dbReference type="ARBA" id="ARBA00022692"/>
    </source>
</evidence>
<evidence type="ECO:0000256" key="5">
    <source>
        <dbReference type="ARBA" id="ARBA00022989"/>
    </source>
</evidence>
<feature type="transmembrane region" description="Helical" evidence="8">
    <location>
        <begin position="21"/>
        <end position="44"/>
    </location>
</feature>
<keyword evidence="4 8" id="KW-0999">Mitochondrion inner membrane</keyword>
<reference evidence="9" key="1">
    <citation type="submission" date="2022-08" db="EMBL/GenBank/DDBJ databases">
        <title>Novel sulphate-reducing endosymbionts in the free-living metamonad Anaeramoeba.</title>
        <authorList>
            <person name="Jerlstrom-Hultqvist J."/>
            <person name="Cepicka I."/>
            <person name="Gallot-Lavallee L."/>
            <person name="Salas-Leiva D."/>
            <person name="Curtis B.A."/>
            <person name="Zahonova K."/>
            <person name="Pipaliya S."/>
            <person name="Dacks J."/>
            <person name="Roger A.J."/>
        </authorList>
    </citation>
    <scope>NUCLEOTIDE SEQUENCE</scope>
    <source>
        <strain evidence="9">Busselton2</strain>
    </source>
</reference>
<evidence type="ECO:0000256" key="7">
    <source>
        <dbReference type="ARBA" id="ARBA00023136"/>
    </source>
</evidence>
<keyword evidence="8" id="KW-0813">Transport</keyword>
<evidence type="ECO:0000256" key="4">
    <source>
        <dbReference type="ARBA" id="ARBA00022792"/>
    </source>
</evidence>
<sequence length="147" mass="16285">MNSNDLSILSKSKRSQEFRESIPFVSVTSGLSSFGYGFIFGSFMGAHEAIMLEDVTRKQRFNKGMKLVAQNGWENGKNLGFSSFIYSLVDTSLQKWRAKDDRLNKAIAGCLCGAIPKYKEGPKQMAKSCLMVGSFYVGLDLLSSLID</sequence>
<protein>
    <recommendedName>
        <fullName evidence="8">Mitochondrial import inner membrane translocase subunit TIM22</fullName>
    </recommendedName>
</protein>
<evidence type="ECO:0000256" key="1">
    <source>
        <dbReference type="ARBA" id="ARBA00004448"/>
    </source>
</evidence>
<evidence type="ECO:0000256" key="2">
    <source>
        <dbReference type="ARBA" id="ARBA00008444"/>
    </source>
</evidence>
<keyword evidence="8" id="KW-0653">Protein transport</keyword>
<accession>A0AAV7YQ61</accession>
<comment type="function">
    <text evidence="8">Essential core component of the TIM22 complex, a complex that mediates the import and insertion of multi-pass transmembrane proteins into the mitochondrial inner membrane. In the TIM22 complex, it constitutes the voltage-activated and signal-gated channel. Forms a twin-pore translocase that uses the membrane potential as external driving force in 2 voltage-dependent steps.</text>
</comment>
<keyword evidence="8" id="KW-0811">Translocation</keyword>
<comment type="subunit">
    <text evidence="8">Component of the TIM22 complex.</text>
</comment>
<comment type="similarity">
    <text evidence="2 8">Belongs to the Tim17/Tim22/Tim23 family.</text>
</comment>
<name>A0AAV7YQ61_9EUKA</name>
<evidence type="ECO:0000313" key="9">
    <source>
        <dbReference type="EMBL" id="KAJ3430941.1"/>
    </source>
</evidence>
<dbReference type="InterPro" id="IPR039175">
    <property type="entry name" value="TIM22"/>
</dbReference>
<comment type="caution">
    <text evidence="9">The sequence shown here is derived from an EMBL/GenBank/DDBJ whole genome shotgun (WGS) entry which is preliminary data.</text>
</comment>
<gene>
    <name evidence="9" type="ORF">M0812_02616</name>
</gene>
<comment type="subcellular location">
    <subcellularLocation>
        <location evidence="1 8">Mitochondrion inner membrane</location>
        <topology evidence="1 8">Multi-pass membrane protein</topology>
    </subcellularLocation>
</comment>
<evidence type="ECO:0000256" key="8">
    <source>
        <dbReference type="RuleBase" id="RU367038"/>
    </source>
</evidence>
<dbReference type="GO" id="GO:0030943">
    <property type="term" value="F:mitochondrion targeting sequence binding"/>
    <property type="evidence" value="ECO:0007669"/>
    <property type="project" value="TreeGrafter"/>
</dbReference>
<dbReference type="AlphaFoldDB" id="A0AAV7YQ61"/>
<dbReference type="GO" id="GO:0042721">
    <property type="term" value="C:TIM22 mitochondrial import inner membrane insertion complex"/>
    <property type="evidence" value="ECO:0007669"/>
    <property type="project" value="UniProtKB-UniRule"/>
</dbReference>
<dbReference type="EMBL" id="JANTQA010000048">
    <property type="protein sequence ID" value="KAJ3430941.1"/>
    <property type="molecule type" value="Genomic_DNA"/>
</dbReference>
<dbReference type="Pfam" id="PF02466">
    <property type="entry name" value="Tim17"/>
    <property type="match status" value="1"/>
</dbReference>
<keyword evidence="5 8" id="KW-1133">Transmembrane helix</keyword>
<dbReference type="PANTHER" id="PTHR14110">
    <property type="entry name" value="MITOCHONDRIAL IMPORT INNER MEMBRANE TRANSLOCASE SUBUNIT TIM22"/>
    <property type="match status" value="1"/>
</dbReference>
<dbReference type="GO" id="GO:0008320">
    <property type="term" value="F:protein transmembrane transporter activity"/>
    <property type="evidence" value="ECO:0007669"/>
    <property type="project" value="UniProtKB-UniRule"/>
</dbReference>
<proteinExistence type="inferred from homology"/>
<evidence type="ECO:0000256" key="6">
    <source>
        <dbReference type="ARBA" id="ARBA00023128"/>
    </source>
</evidence>
<evidence type="ECO:0000313" key="10">
    <source>
        <dbReference type="Proteomes" id="UP001146793"/>
    </source>
</evidence>
<dbReference type="GO" id="GO:0045039">
    <property type="term" value="P:protein insertion into mitochondrial inner membrane"/>
    <property type="evidence" value="ECO:0007669"/>
    <property type="project" value="UniProtKB-UniRule"/>
</dbReference>
<keyword evidence="7 8" id="KW-0472">Membrane</keyword>
<comment type="caution">
    <text evidence="8">Lacks conserved residue(s) required for the propagation of feature annotation.</text>
</comment>
<dbReference type="PANTHER" id="PTHR14110:SF0">
    <property type="entry name" value="MITOCHONDRIAL IMPORT INNER MEMBRANE TRANSLOCASE SUBUNIT TIM22"/>
    <property type="match status" value="1"/>
</dbReference>
<organism evidence="9 10">
    <name type="scientific">Anaeramoeba flamelloides</name>
    <dbReference type="NCBI Taxonomy" id="1746091"/>
    <lineage>
        <taxon>Eukaryota</taxon>
        <taxon>Metamonada</taxon>
        <taxon>Anaeramoebidae</taxon>
        <taxon>Anaeramoeba</taxon>
    </lineage>
</organism>
<keyword evidence="3 8" id="KW-0812">Transmembrane</keyword>